<feature type="transmembrane region" description="Helical" evidence="1">
    <location>
        <begin position="42"/>
        <end position="61"/>
    </location>
</feature>
<reference evidence="2" key="1">
    <citation type="submission" date="2022-10" db="EMBL/GenBank/DDBJ databases">
        <title>The complete genomes of actinobacterial strains from the NBC collection.</title>
        <authorList>
            <person name="Joergensen T.S."/>
            <person name="Alvarez Arevalo M."/>
            <person name="Sterndorff E.B."/>
            <person name="Faurdal D."/>
            <person name="Vuksanovic O."/>
            <person name="Mourched A.-S."/>
            <person name="Charusanti P."/>
            <person name="Shaw S."/>
            <person name="Blin K."/>
            <person name="Weber T."/>
        </authorList>
    </citation>
    <scope>NUCLEOTIDE SEQUENCE</scope>
    <source>
        <strain evidence="2">NBC_00003</strain>
    </source>
</reference>
<feature type="transmembrane region" description="Helical" evidence="1">
    <location>
        <begin position="73"/>
        <end position="97"/>
    </location>
</feature>
<keyword evidence="1" id="KW-1133">Transmembrane helix</keyword>
<feature type="transmembrane region" description="Helical" evidence="1">
    <location>
        <begin position="20"/>
        <end position="36"/>
    </location>
</feature>
<name>A0AAU2UXY7_9ACTN</name>
<evidence type="ECO:0000256" key="1">
    <source>
        <dbReference type="SAM" id="Phobius"/>
    </source>
</evidence>
<accession>A0AAU2UXY7</accession>
<organism evidence="2">
    <name type="scientific">Streptomyces sp. NBC_00003</name>
    <dbReference type="NCBI Taxonomy" id="2903608"/>
    <lineage>
        <taxon>Bacteria</taxon>
        <taxon>Bacillati</taxon>
        <taxon>Actinomycetota</taxon>
        <taxon>Actinomycetes</taxon>
        <taxon>Kitasatosporales</taxon>
        <taxon>Streptomycetaceae</taxon>
        <taxon>Streptomyces</taxon>
    </lineage>
</organism>
<dbReference type="AlphaFoldDB" id="A0AAU2UXY7"/>
<dbReference type="EMBL" id="CP108318">
    <property type="protein sequence ID" value="WTW60070.1"/>
    <property type="molecule type" value="Genomic_DNA"/>
</dbReference>
<keyword evidence="1" id="KW-0812">Transmembrane</keyword>
<evidence type="ECO:0000313" key="2">
    <source>
        <dbReference type="EMBL" id="WTW60070.1"/>
    </source>
</evidence>
<gene>
    <name evidence="2" type="ORF">OG549_05130</name>
</gene>
<proteinExistence type="predicted"/>
<evidence type="ECO:0008006" key="3">
    <source>
        <dbReference type="Google" id="ProtNLM"/>
    </source>
</evidence>
<keyword evidence="1" id="KW-0472">Membrane</keyword>
<protein>
    <recommendedName>
        <fullName evidence="3">Integral membrane protein</fullName>
    </recommendedName>
</protein>
<sequence length="163" mass="17851">MDAKNLFETPVTYRLARLEYAVGLAVATGLLLAHLGEVRWGVAAGLFVYIDVIGYIPGAIAHHRSPNGRIPHAYYVLYNVMHSLATQTLLALAWIWLFGAEWALLALPIHLFGDRAVFGNFLKPFGVGFEPVAHPAYQRFSSEYTAGTTGGQQHAIRLGARSS</sequence>